<dbReference type="Proteomes" id="UP000255467">
    <property type="component" value="Unassembled WGS sequence"/>
</dbReference>
<dbReference type="RefSeq" id="WP_039814581.1">
    <property type="nucleotide sequence ID" value="NZ_UGRY01000005.1"/>
</dbReference>
<sequence>MNDADVDTPTLGEEDGTVGWNTICDSAGKDGTIGTLQVHQPFMVYKDDPDEPPSGYRSVAGFEGKAWTGAPLPYWTEVEVRDGNWSAQMRFVKDSPEQELLTSADIQKVAEFLVQVADDLQR</sequence>
<dbReference type="AlphaFoldDB" id="A0A379JKD9"/>
<accession>A0A379JKD9</accession>
<keyword evidence="2" id="KW-1185">Reference proteome</keyword>
<protein>
    <submittedName>
        <fullName evidence="1">Uncharacterized protein</fullName>
    </submittedName>
</protein>
<gene>
    <name evidence="1" type="ORF">NCTC1934_06201</name>
</gene>
<evidence type="ECO:0000313" key="1">
    <source>
        <dbReference type="EMBL" id="SUD48864.1"/>
    </source>
</evidence>
<evidence type="ECO:0000313" key="2">
    <source>
        <dbReference type="Proteomes" id="UP000255467"/>
    </source>
</evidence>
<dbReference type="EMBL" id="UGRY01000005">
    <property type="protein sequence ID" value="SUD48864.1"/>
    <property type="molecule type" value="Genomic_DNA"/>
</dbReference>
<proteinExistence type="predicted"/>
<name>A0A379JKD9_9NOCA</name>
<reference evidence="1 2" key="1">
    <citation type="submission" date="2018-06" db="EMBL/GenBank/DDBJ databases">
        <authorList>
            <consortium name="Pathogen Informatics"/>
            <person name="Doyle S."/>
        </authorList>
    </citation>
    <scope>NUCLEOTIDE SEQUENCE [LARGE SCALE GENOMIC DNA]</scope>
    <source>
        <strain evidence="1 2">NCTC1934</strain>
    </source>
</reference>
<organism evidence="1 2">
    <name type="scientific">Nocardia otitidiscaviarum</name>
    <dbReference type="NCBI Taxonomy" id="1823"/>
    <lineage>
        <taxon>Bacteria</taxon>
        <taxon>Bacillati</taxon>
        <taxon>Actinomycetota</taxon>
        <taxon>Actinomycetes</taxon>
        <taxon>Mycobacteriales</taxon>
        <taxon>Nocardiaceae</taxon>
        <taxon>Nocardia</taxon>
    </lineage>
</organism>